<feature type="domain" description="Myb/SANT-like DNA-binding" evidence="3">
    <location>
        <begin position="107"/>
        <end position="194"/>
    </location>
</feature>
<dbReference type="PaxDb" id="2711-XP_006475708.1"/>
<gene>
    <name evidence="4" type="ORF">CISIN_1g019823mg</name>
</gene>
<dbReference type="InterPro" id="IPR044823">
    <property type="entry name" value="ASIL1/2-like"/>
</dbReference>
<evidence type="ECO:0000313" key="5">
    <source>
        <dbReference type="Proteomes" id="UP000027120"/>
    </source>
</evidence>
<reference evidence="4 5" key="1">
    <citation type="submission" date="2014-04" db="EMBL/GenBank/DDBJ databases">
        <authorList>
            <consortium name="International Citrus Genome Consortium"/>
            <person name="Gmitter F."/>
            <person name="Chen C."/>
            <person name="Farmerie W."/>
            <person name="Harkins T."/>
            <person name="Desany B."/>
            <person name="Mohiuddin M."/>
            <person name="Kodira C."/>
            <person name="Borodovsky M."/>
            <person name="Lomsadze A."/>
            <person name="Burns P."/>
            <person name="Jenkins J."/>
            <person name="Prochnik S."/>
            <person name="Shu S."/>
            <person name="Chapman J."/>
            <person name="Pitluck S."/>
            <person name="Schmutz J."/>
            <person name="Rokhsar D."/>
        </authorList>
    </citation>
    <scope>NUCLEOTIDE SEQUENCE</scope>
</reference>
<feature type="compositionally biased region" description="Acidic residues" evidence="2">
    <location>
        <begin position="315"/>
        <end position="326"/>
    </location>
</feature>
<dbReference type="Proteomes" id="UP000027120">
    <property type="component" value="Unassembled WGS sequence"/>
</dbReference>
<evidence type="ECO:0000313" key="4">
    <source>
        <dbReference type="EMBL" id="KDO54169.1"/>
    </source>
</evidence>
<dbReference type="STRING" id="2711.A0A067EG92"/>
<accession>A0A067EG92</accession>
<dbReference type="InterPro" id="IPR044822">
    <property type="entry name" value="Myb_DNA-bind_4"/>
</dbReference>
<dbReference type="PANTHER" id="PTHR31307">
    <property type="entry name" value="TRIHELIX TRANSCRIPTION FACTOR ASIL2"/>
    <property type="match status" value="1"/>
</dbReference>
<sequence length="335" mass="39535">MDDTEDDARYPPKPYSLNRQKVPSYSRPIKNRYQYEEEDEDDEIEDRIEEENEEEEGGYHVQFNDQSAYRHNFNESENFERYPKRQRLRSSGSGYRLAPRSVKLSYDWTEHEAFVLLEIWGERFLQLGRKSLRSEDWVEVSEKVTEALKVEKTEAQCRQMMDVLKRKYKKEKVKVEQMGVNDSKWVFFKKMDMLMDMRKESGGLACGIDSGEYVFMDTNVYLDRSNGFDEMRDSPSESEVEEEEDDSNEGSLASLKMLADSVNKFGDIYEKIENSKREQMMELEKMRMDFQKELELQKKQILERAQLEIEKIREGDDDGDTDDGGDGDSMGNFSE</sequence>
<dbReference type="Pfam" id="PF13837">
    <property type="entry name" value="Myb_DNA-bind_4"/>
    <property type="match status" value="1"/>
</dbReference>
<keyword evidence="1" id="KW-0175">Coiled coil</keyword>
<evidence type="ECO:0000256" key="1">
    <source>
        <dbReference type="SAM" id="Coils"/>
    </source>
</evidence>
<keyword evidence="5" id="KW-1185">Reference proteome</keyword>
<evidence type="ECO:0000259" key="3">
    <source>
        <dbReference type="Pfam" id="PF13837"/>
    </source>
</evidence>
<feature type="region of interest" description="Disordered" evidence="2">
    <location>
        <begin position="226"/>
        <end position="252"/>
    </location>
</feature>
<proteinExistence type="predicted"/>
<feature type="region of interest" description="Disordered" evidence="2">
    <location>
        <begin position="309"/>
        <end position="335"/>
    </location>
</feature>
<dbReference type="EMBL" id="KK785000">
    <property type="protein sequence ID" value="KDO54169.1"/>
    <property type="molecule type" value="Genomic_DNA"/>
</dbReference>
<feature type="region of interest" description="Disordered" evidence="2">
    <location>
        <begin position="1"/>
        <end position="61"/>
    </location>
</feature>
<dbReference type="Gene3D" id="1.10.10.60">
    <property type="entry name" value="Homeodomain-like"/>
    <property type="match status" value="1"/>
</dbReference>
<feature type="compositionally biased region" description="Acidic residues" evidence="2">
    <location>
        <begin position="36"/>
        <end position="56"/>
    </location>
</feature>
<name>A0A067EG92_CITSI</name>
<feature type="compositionally biased region" description="Acidic residues" evidence="2">
    <location>
        <begin position="236"/>
        <end position="248"/>
    </location>
</feature>
<dbReference type="SMR" id="A0A067EG92"/>
<organism evidence="4 5">
    <name type="scientific">Citrus sinensis</name>
    <name type="common">Sweet orange</name>
    <name type="synonym">Citrus aurantium var. sinensis</name>
    <dbReference type="NCBI Taxonomy" id="2711"/>
    <lineage>
        <taxon>Eukaryota</taxon>
        <taxon>Viridiplantae</taxon>
        <taxon>Streptophyta</taxon>
        <taxon>Embryophyta</taxon>
        <taxon>Tracheophyta</taxon>
        <taxon>Spermatophyta</taxon>
        <taxon>Magnoliopsida</taxon>
        <taxon>eudicotyledons</taxon>
        <taxon>Gunneridae</taxon>
        <taxon>Pentapetalae</taxon>
        <taxon>rosids</taxon>
        <taxon>malvids</taxon>
        <taxon>Sapindales</taxon>
        <taxon>Rutaceae</taxon>
        <taxon>Aurantioideae</taxon>
        <taxon>Citrus</taxon>
    </lineage>
</organism>
<dbReference type="GO" id="GO:0005634">
    <property type="term" value="C:nucleus"/>
    <property type="evidence" value="ECO:0000318"/>
    <property type="project" value="GO_Central"/>
</dbReference>
<dbReference type="AlphaFoldDB" id="A0A067EG92"/>
<dbReference type="eggNOG" id="KOG4282">
    <property type="taxonomic scope" value="Eukaryota"/>
</dbReference>
<dbReference type="GO" id="GO:0000976">
    <property type="term" value="F:transcription cis-regulatory region binding"/>
    <property type="evidence" value="ECO:0000318"/>
    <property type="project" value="GO_Central"/>
</dbReference>
<feature type="coiled-coil region" evidence="1">
    <location>
        <begin position="269"/>
        <end position="300"/>
    </location>
</feature>
<protein>
    <recommendedName>
        <fullName evidence="3">Myb/SANT-like DNA-binding domain-containing protein</fullName>
    </recommendedName>
</protein>
<evidence type="ECO:0000256" key="2">
    <source>
        <dbReference type="SAM" id="MobiDB-lite"/>
    </source>
</evidence>
<feature type="compositionally biased region" description="Basic and acidic residues" evidence="2">
    <location>
        <begin position="226"/>
        <end position="235"/>
    </location>
</feature>
<dbReference type="PANTHER" id="PTHR31307:SF8">
    <property type="entry name" value="ALCOHOL DEHYDROGENASE TRANSCRIPTION FACTOR MYB_SANT-LIKE FAMILY PROTEIN"/>
    <property type="match status" value="1"/>
</dbReference>